<sequence>MGSKPRNNLQSSTSIQTAWTDSKGPQRVNGWNTWPSSKVEKRTAHGWAPIDHTFDGRNPNAISTRSTPTLSWQTSKDKQPFQLLNDIFSRHHFRTISNKKIDVLALDGVQYSEDLGCVFWDEDDTTKHLNAASQLLKHHFAKIAQLLAERDVSFGNVDNAVWRLSTATLYLKTKGEKSLKNLQWSHQLKMCQRLG</sequence>
<feature type="compositionally biased region" description="Polar residues" evidence="1">
    <location>
        <begin position="1"/>
        <end position="20"/>
    </location>
</feature>
<proteinExistence type="predicted"/>
<evidence type="ECO:0000313" key="3">
    <source>
        <dbReference type="Proteomes" id="UP001281761"/>
    </source>
</evidence>
<organism evidence="2 3">
    <name type="scientific">Blattamonas nauphoetae</name>
    <dbReference type="NCBI Taxonomy" id="2049346"/>
    <lineage>
        <taxon>Eukaryota</taxon>
        <taxon>Metamonada</taxon>
        <taxon>Preaxostyla</taxon>
        <taxon>Oxymonadida</taxon>
        <taxon>Blattamonas</taxon>
    </lineage>
</organism>
<dbReference type="EMBL" id="JARBJD010000308">
    <property type="protein sequence ID" value="KAK2944251.1"/>
    <property type="molecule type" value="Genomic_DNA"/>
</dbReference>
<feature type="region of interest" description="Disordered" evidence="1">
    <location>
        <begin position="50"/>
        <end position="71"/>
    </location>
</feature>
<evidence type="ECO:0000256" key="1">
    <source>
        <dbReference type="SAM" id="MobiDB-lite"/>
    </source>
</evidence>
<keyword evidence="3" id="KW-1185">Reference proteome</keyword>
<name>A0ABQ9WXL2_9EUKA</name>
<comment type="caution">
    <text evidence="2">The sequence shown here is derived from an EMBL/GenBank/DDBJ whole genome shotgun (WGS) entry which is preliminary data.</text>
</comment>
<gene>
    <name evidence="2" type="ORF">BLNAU_20861</name>
</gene>
<feature type="compositionally biased region" description="Polar residues" evidence="1">
    <location>
        <begin position="60"/>
        <end position="71"/>
    </location>
</feature>
<dbReference type="Proteomes" id="UP001281761">
    <property type="component" value="Unassembled WGS sequence"/>
</dbReference>
<feature type="region of interest" description="Disordered" evidence="1">
    <location>
        <begin position="1"/>
        <end position="34"/>
    </location>
</feature>
<protein>
    <submittedName>
        <fullName evidence="2">Uncharacterized protein</fullName>
    </submittedName>
</protein>
<evidence type="ECO:0000313" key="2">
    <source>
        <dbReference type="EMBL" id="KAK2944251.1"/>
    </source>
</evidence>
<accession>A0ABQ9WXL2</accession>
<reference evidence="2 3" key="1">
    <citation type="journal article" date="2022" name="bioRxiv">
        <title>Genomics of Preaxostyla Flagellates Illuminates Evolutionary Transitions and the Path Towards Mitochondrial Loss.</title>
        <authorList>
            <person name="Novak L.V.F."/>
            <person name="Treitli S.C."/>
            <person name="Pyrih J."/>
            <person name="Halakuc P."/>
            <person name="Pipaliya S.V."/>
            <person name="Vacek V."/>
            <person name="Brzon O."/>
            <person name="Soukal P."/>
            <person name="Eme L."/>
            <person name="Dacks J.B."/>
            <person name="Karnkowska A."/>
            <person name="Elias M."/>
            <person name="Hampl V."/>
        </authorList>
    </citation>
    <scope>NUCLEOTIDE SEQUENCE [LARGE SCALE GENOMIC DNA]</scope>
    <source>
        <strain evidence="2">NAU3</strain>
        <tissue evidence="2">Gut</tissue>
    </source>
</reference>